<gene>
    <name evidence="2" type="ORF">EYD45_00675</name>
</gene>
<proteinExistence type="predicted"/>
<accession>A0A4Q9FHM3</accession>
<name>A0A4Q9FHM3_9FLAO</name>
<keyword evidence="1" id="KW-0732">Signal</keyword>
<dbReference type="Proteomes" id="UP000291142">
    <property type="component" value="Unassembled WGS sequence"/>
</dbReference>
<reference evidence="2 3" key="1">
    <citation type="submission" date="2019-02" db="EMBL/GenBank/DDBJ databases">
        <title>Hyunsoonleella sp., isolated from marine sediment.</title>
        <authorList>
            <person name="Liu B.-T."/>
        </authorList>
    </citation>
    <scope>NUCLEOTIDE SEQUENCE [LARGE SCALE GENOMIC DNA]</scope>
    <source>
        <strain evidence="2 3">T58</strain>
    </source>
</reference>
<feature type="chain" id="PRO_5020563795" evidence="1">
    <location>
        <begin position="20"/>
        <end position="107"/>
    </location>
</feature>
<dbReference type="OrthoDB" id="797657at2"/>
<protein>
    <submittedName>
        <fullName evidence="2">Uncharacterized protein</fullName>
    </submittedName>
</protein>
<evidence type="ECO:0000256" key="1">
    <source>
        <dbReference type="SAM" id="SignalP"/>
    </source>
</evidence>
<keyword evidence="3" id="KW-1185">Reference proteome</keyword>
<evidence type="ECO:0000313" key="2">
    <source>
        <dbReference type="EMBL" id="TBN06431.1"/>
    </source>
</evidence>
<comment type="caution">
    <text evidence="2">The sequence shown here is derived from an EMBL/GenBank/DDBJ whole genome shotgun (WGS) entry which is preliminary data.</text>
</comment>
<dbReference type="AlphaFoldDB" id="A0A4Q9FHM3"/>
<dbReference type="RefSeq" id="WP_130962421.1">
    <property type="nucleotide sequence ID" value="NZ_SIRT01000001.1"/>
</dbReference>
<organism evidence="2 3">
    <name type="scientific">Hyunsoonleella flava</name>
    <dbReference type="NCBI Taxonomy" id="2527939"/>
    <lineage>
        <taxon>Bacteria</taxon>
        <taxon>Pseudomonadati</taxon>
        <taxon>Bacteroidota</taxon>
        <taxon>Flavobacteriia</taxon>
        <taxon>Flavobacteriales</taxon>
        <taxon>Flavobacteriaceae</taxon>
    </lineage>
</organism>
<dbReference type="EMBL" id="SIRT01000001">
    <property type="protein sequence ID" value="TBN06431.1"/>
    <property type="molecule type" value="Genomic_DNA"/>
</dbReference>
<feature type="signal peptide" evidence="1">
    <location>
        <begin position="1"/>
        <end position="19"/>
    </location>
</feature>
<evidence type="ECO:0000313" key="3">
    <source>
        <dbReference type="Proteomes" id="UP000291142"/>
    </source>
</evidence>
<sequence length="107" mass="12355">MKKIALILGSLFISLGAFAQEDKIVKRSDLKGPAYKNYKPWKHKTIPTVVYTVERAEKVTGPAYKNYKPWRDDSKKELAVVEIGKSERQKLKGPAYKNYKPWKKKAK</sequence>